<gene>
    <name evidence="2" type="primary">AlNc14C74G5020</name>
    <name evidence="2" type="ORF">ALNC14_057410</name>
</gene>
<dbReference type="HOGENOM" id="CLU_570390_0_0_1"/>
<accession>F0WEG6</accession>
<reference evidence="2" key="1">
    <citation type="journal article" date="2011" name="PLoS Biol.">
        <title>Gene gain and loss during evolution of obligate parasitism in the white rust pathogen of Arabidopsis thaliana.</title>
        <authorList>
            <person name="Kemen E."/>
            <person name="Gardiner A."/>
            <person name="Schultz-Larsen T."/>
            <person name="Kemen A.C."/>
            <person name="Balmuth A.L."/>
            <person name="Robert-Seilaniantz A."/>
            <person name="Bailey K."/>
            <person name="Holub E."/>
            <person name="Studholme D.J."/>
            <person name="Maclean D."/>
            <person name="Jones J.D."/>
        </authorList>
    </citation>
    <scope>NUCLEOTIDE SEQUENCE</scope>
</reference>
<dbReference type="AlphaFoldDB" id="F0WEG6"/>
<name>F0WEG6_9STRA</name>
<protein>
    <submittedName>
        <fullName evidence="2">Uncharacterized protein AlNc14C74G5020</fullName>
    </submittedName>
</protein>
<dbReference type="EMBL" id="FR824119">
    <property type="protein sequence ID" value="CCA19598.1"/>
    <property type="molecule type" value="Genomic_DNA"/>
</dbReference>
<reference evidence="2" key="2">
    <citation type="submission" date="2011-02" db="EMBL/GenBank/DDBJ databases">
        <authorList>
            <person name="MacLean D."/>
        </authorList>
    </citation>
    <scope>NUCLEOTIDE SEQUENCE</scope>
</reference>
<organism evidence="2">
    <name type="scientific">Albugo laibachii Nc14</name>
    <dbReference type="NCBI Taxonomy" id="890382"/>
    <lineage>
        <taxon>Eukaryota</taxon>
        <taxon>Sar</taxon>
        <taxon>Stramenopiles</taxon>
        <taxon>Oomycota</taxon>
        <taxon>Peronosporomycetes</taxon>
        <taxon>Albuginales</taxon>
        <taxon>Albuginaceae</taxon>
        <taxon>Albugo</taxon>
    </lineage>
</organism>
<sequence>MTPVHYEKSWSHLLRPHPQAKEIDYHNSLNECYYGLPSANTLVPDSYNAIPHDYTDYKYPCTQTTDFALQNHGTSNYTGYENHAIPAPTFFDLLMGDSTPDPRVDTELYHFVQDLSLNIPYNHGGLMSKQESSLQYPLNPLSNCSFDSKSCSDVRKSTSPEFGPFDLPSLDANYGSNTTSIANATNTYTSAPFGSSFQNDPSRQCAPFIPQYVPSPYRTPQAVSSAMLHVKTQLRPKYWRNGRRNLQCFPRCESYGDYSLIDLDAIRSHDFMWGKCRGKVEVELALADSGASISDIIVMGRIHTMDASVPFLQAAGQECMSGRLLLKNEFKLLTKKWLGGERSANFDEKSKKAVFNFKPKVWKYSDDMALKKTRKSHIRYYLQFEAFVEMIGEDVVTYHCIASGASTEFEVGSSRVLARQKRKAADKLSSSPPSSAPNEELSPLPIANSKKRRQNDSVSDTLPRKRKLAAQSLVETLNL</sequence>
<feature type="compositionally biased region" description="Low complexity" evidence="1">
    <location>
        <begin position="428"/>
        <end position="445"/>
    </location>
</feature>
<evidence type="ECO:0000256" key="1">
    <source>
        <dbReference type="SAM" id="MobiDB-lite"/>
    </source>
</evidence>
<feature type="region of interest" description="Disordered" evidence="1">
    <location>
        <begin position="422"/>
        <end position="465"/>
    </location>
</feature>
<proteinExistence type="predicted"/>
<evidence type="ECO:0000313" key="2">
    <source>
        <dbReference type="EMBL" id="CCA19598.1"/>
    </source>
</evidence>